<gene>
    <name evidence="1" type="ORF">TRUGW13939_03597</name>
</gene>
<dbReference type="EMBL" id="CP055899">
    <property type="protein sequence ID" value="QKX56492.1"/>
    <property type="molecule type" value="Genomic_DNA"/>
</dbReference>
<evidence type="ECO:0000313" key="1">
    <source>
        <dbReference type="EMBL" id="QKX56492.1"/>
    </source>
</evidence>
<keyword evidence="2" id="KW-1185">Reference proteome</keyword>
<dbReference type="GeneID" id="55991100"/>
<dbReference type="RefSeq" id="XP_035342670.1">
    <property type="nucleotide sequence ID" value="XM_035486777.1"/>
</dbReference>
<sequence length="76" mass="8333">MFPLCLPHPSIANIGRSYKLNANTSTKYAFLMVDADYNKATPTNAILHTLYANLIAERLNSSESQNISLLSSSKSV</sequence>
<accession>A0A7H8QRH5</accession>
<dbReference type="Proteomes" id="UP000509510">
    <property type="component" value="Chromosome II"/>
</dbReference>
<proteinExistence type="predicted"/>
<name>A0A7H8QRH5_TALRU</name>
<evidence type="ECO:0000313" key="2">
    <source>
        <dbReference type="Proteomes" id="UP000509510"/>
    </source>
</evidence>
<organism evidence="1 2">
    <name type="scientific">Talaromyces rugulosus</name>
    <name type="common">Penicillium rugulosum</name>
    <dbReference type="NCBI Taxonomy" id="121627"/>
    <lineage>
        <taxon>Eukaryota</taxon>
        <taxon>Fungi</taxon>
        <taxon>Dikarya</taxon>
        <taxon>Ascomycota</taxon>
        <taxon>Pezizomycotina</taxon>
        <taxon>Eurotiomycetes</taxon>
        <taxon>Eurotiomycetidae</taxon>
        <taxon>Eurotiales</taxon>
        <taxon>Trichocomaceae</taxon>
        <taxon>Talaromyces</taxon>
        <taxon>Talaromyces sect. Islandici</taxon>
    </lineage>
</organism>
<dbReference type="AlphaFoldDB" id="A0A7H8QRH5"/>
<dbReference type="KEGG" id="trg:TRUGW13939_03597"/>
<reference evidence="2" key="1">
    <citation type="submission" date="2020-06" db="EMBL/GenBank/DDBJ databases">
        <title>A chromosome-scale genome assembly of Talaromyces rugulosus W13939.</title>
        <authorList>
            <person name="Wang B."/>
            <person name="Guo L."/>
            <person name="Ye K."/>
            <person name="Wang L."/>
        </authorList>
    </citation>
    <scope>NUCLEOTIDE SEQUENCE [LARGE SCALE GENOMIC DNA]</scope>
    <source>
        <strain evidence="2">W13939</strain>
    </source>
</reference>
<protein>
    <submittedName>
        <fullName evidence="1">Uncharacterized protein</fullName>
    </submittedName>
</protein>